<proteinExistence type="predicted"/>
<dbReference type="AlphaFoldDB" id="A0A1F4U4X9"/>
<gene>
    <name evidence="2" type="ORF">A2438_05555</name>
</gene>
<sequence>MRFFTSLLLLLLFFSPVLAEEYDGIWFLGFNTKKSACRNQEIRLKIAQALTKEAPSIIPPGNVGACDPFSLQDFDASAIRFPRTVTLLHTDGVKTKEIAKDIDHKLAKAGVKVKIKIVDYAKGRTWEETLAKEQFDLFLMGYKAKSSKDLLLGLFSPKGEANFTKYNNKSITGLIGANKLKEANLLLQQEMPALVIFYITKL</sequence>
<reference evidence="2 3" key="1">
    <citation type="journal article" date="2016" name="Nat. Commun.">
        <title>Thousands of microbial genomes shed light on interconnected biogeochemical processes in an aquifer system.</title>
        <authorList>
            <person name="Anantharaman K."/>
            <person name="Brown C.T."/>
            <person name="Hug L.A."/>
            <person name="Sharon I."/>
            <person name="Castelle C.J."/>
            <person name="Probst A.J."/>
            <person name="Thomas B.C."/>
            <person name="Singh A."/>
            <person name="Wilkins M.J."/>
            <person name="Karaoz U."/>
            <person name="Brodie E.L."/>
            <person name="Williams K.H."/>
            <person name="Hubbard S.S."/>
            <person name="Banfield J.F."/>
        </authorList>
    </citation>
    <scope>NUCLEOTIDE SEQUENCE [LARGE SCALE GENOMIC DNA]</scope>
</reference>
<comment type="caution">
    <text evidence="2">The sequence shown here is derived from an EMBL/GenBank/DDBJ whole genome shotgun (WGS) entry which is preliminary data.</text>
</comment>
<evidence type="ECO:0000256" key="1">
    <source>
        <dbReference type="SAM" id="SignalP"/>
    </source>
</evidence>
<organism evidence="2 3">
    <name type="scientific">candidate division WOR-1 bacterium RIFOXYC2_FULL_46_14</name>
    <dbReference type="NCBI Taxonomy" id="1802587"/>
    <lineage>
        <taxon>Bacteria</taxon>
        <taxon>Bacillati</taxon>
        <taxon>Saganbacteria</taxon>
    </lineage>
</organism>
<dbReference type="Gene3D" id="3.10.105.10">
    <property type="entry name" value="Dipeptide-binding Protein, Domain 3"/>
    <property type="match status" value="1"/>
</dbReference>
<name>A0A1F4U4X9_UNCSA</name>
<accession>A0A1F4U4X9</accession>
<keyword evidence="1" id="KW-0732">Signal</keyword>
<feature type="chain" id="PRO_5009514740" description="Solute-binding protein family 5 domain-containing protein" evidence="1">
    <location>
        <begin position="20"/>
        <end position="202"/>
    </location>
</feature>
<feature type="signal peptide" evidence="1">
    <location>
        <begin position="1"/>
        <end position="19"/>
    </location>
</feature>
<evidence type="ECO:0000313" key="2">
    <source>
        <dbReference type="EMBL" id="OGC39961.1"/>
    </source>
</evidence>
<dbReference type="EMBL" id="MEUJ01000005">
    <property type="protein sequence ID" value="OGC39961.1"/>
    <property type="molecule type" value="Genomic_DNA"/>
</dbReference>
<evidence type="ECO:0008006" key="4">
    <source>
        <dbReference type="Google" id="ProtNLM"/>
    </source>
</evidence>
<dbReference type="Proteomes" id="UP000179242">
    <property type="component" value="Unassembled WGS sequence"/>
</dbReference>
<dbReference type="SUPFAM" id="SSF53850">
    <property type="entry name" value="Periplasmic binding protein-like II"/>
    <property type="match status" value="1"/>
</dbReference>
<protein>
    <recommendedName>
        <fullName evidence="4">Solute-binding protein family 5 domain-containing protein</fullName>
    </recommendedName>
</protein>
<evidence type="ECO:0000313" key="3">
    <source>
        <dbReference type="Proteomes" id="UP000179242"/>
    </source>
</evidence>